<dbReference type="Proteomes" id="UP001303046">
    <property type="component" value="Unassembled WGS sequence"/>
</dbReference>
<feature type="compositionally biased region" description="Basic and acidic residues" evidence="1">
    <location>
        <begin position="246"/>
        <end position="261"/>
    </location>
</feature>
<evidence type="ECO:0000256" key="1">
    <source>
        <dbReference type="SAM" id="MobiDB-lite"/>
    </source>
</evidence>
<gene>
    <name evidence="3" type="primary">Necator_chrII.g7661</name>
    <name evidence="3" type="ORF">RB195_019867</name>
</gene>
<keyword evidence="2" id="KW-0472">Membrane</keyword>
<keyword evidence="4" id="KW-1185">Reference proteome</keyword>
<protein>
    <submittedName>
        <fullName evidence="3">Uncharacterized protein</fullName>
    </submittedName>
</protein>
<proteinExistence type="predicted"/>
<name>A0ABR1CG49_NECAM</name>
<dbReference type="PANTHER" id="PTHR31389">
    <property type="entry name" value="LD39211P"/>
    <property type="match status" value="1"/>
</dbReference>
<dbReference type="InterPro" id="IPR012444">
    <property type="entry name" value="DUF1647"/>
</dbReference>
<feature type="region of interest" description="Disordered" evidence="1">
    <location>
        <begin position="246"/>
        <end position="413"/>
    </location>
</feature>
<evidence type="ECO:0000256" key="2">
    <source>
        <dbReference type="SAM" id="Phobius"/>
    </source>
</evidence>
<reference evidence="3 4" key="1">
    <citation type="submission" date="2023-08" db="EMBL/GenBank/DDBJ databases">
        <title>A Necator americanus chromosomal reference genome.</title>
        <authorList>
            <person name="Ilik V."/>
            <person name="Petrzelkova K.J."/>
            <person name="Pardy F."/>
            <person name="Fuh T."/>
            <person name="Niatou-Singa F.S."/>
            <person name="Gouil Q."/>
            <person name="Baker L."/>
            <person name="Ritchie M.E."/>
            <person name="Jex A.R."/>
            <person name="Gazzola D."/>
            <person name="Li H."/>
            <person name="Toshio Fujiwara R."/>
            <person name="Zhan B."/>
            <person name="Aroian R.V."/>
            <person name="Pafco B."/>
            <person name="Schwarz E.M."/>
        </authorList>
    </citation>
    <scope>NUCLEOTIDE SEQUENCE [LARGE SCALE GENOMIC DNA]</scope>
    <source>
        <strain evidence="3 4">Aroian</strain>
        <tissue evidence="3">Whole animal</tissue>
    </source>
</reference>
<feature type="compositionally biased region" description="Basic and acidic residues" evidence="1">
    <location>
        <begin position="272"/>
        <end position="328"/>
    </location>
</feature>
<dbReference type="Pfam" id="PF07801">
    <property type="entry name" value="DUF1647"/>
    <property type="match status" value="1"/>
</dbReference>
<evidence type="ECO:0000313" key="4">
    <source>
        <dbReference type="Proteomes" id="UP001303046"/>
    </source>
</evidence>
<feature type="transmembrane region" description="Helical" evidence="2">
    <location>
        <begin position="12"/>
        <end position="29"/>
    </location>
</feature>
<sequence length="439" mass="49429">MLVGSRRTRSIAVGFVFATVILLFCYWIHPTKLEFISNTFYNKCFCEYKGALYDFCYRMPQTPSVTGKRFSCEYAAILGDFDLLSGDTALDMAVEGLLPPAYVVPMSENHYLEGLTLIANVRSLWPTQKILVYDLGLEKTSAKQLSMLLKEFGALWYMDASVRWKKDRRETVYKEITCRRKTGPSQLEFDQSVINILLGNSYGFDTKKYISSLGREAFDCHQKAIPLSETDFSCIPINQMNIEDLAKDGEKGKPLKKKGYDDVEISDLSGGESEKSKGKSKEKGSKEKVDKGSAEKKEEGADKEKKEKEKSVVKKEEDKSKEKKEKTKSTSPKTKKTEKKEVEGEKPKEVEKAKEKAVKTPQKTGEKVDKEKSGEKTGEKSGDKSAEKSAEAKKPETQPEQKKEPSQEGVMALSKIADRAAFAKPVPARRKKRRCCSIL</sequence>
<comment type="caution">
    <text evidence="3">The sequence shown here is derived from an EMBL/GenBank/DDBJ whole genome shotgun (WGS) entry which is preliminary data.</text>
</comment>
<dbReference type="PANTHER" id="PTHR31389:SF4">
    <property type="entry name" value="LD39211P"/>
    <property type="match status" value="1"/>
</dbReference>
<feature type="compositionally biased region" description="Basic and acidic residues" evidence="1">
    <location>
        <begin position="338"/>
        <end position="406"/>
    </location>
</feature>
<accession>A0ABR1CG49</accession>
<keyword evidence="2" id="KW-0812">Transmembrane</keyword>
<keyword evidence="2" id="KW-1133">Transmembrane helix</keyword>
<dbReference type="EMBL" id="JAVFWL010000002">
    <property type="protein sequence ID" value="KAK6737424.1"/>
    <property type="molecule type" value="Genomic_DNA"/>
</dbReference>
<organism evidence="3 4">
    <name type="scientific">Necator americanus</name>
    <name type="common">Human hookworm</name>
    <dbReference type="NCBI Taxonomy" id="51031"/>
    <lineage>
        <taxon>Eukaryota</taxon>
        <taxon>Metazoa</taxon>
        <taxon>Ecdysozoa</taxon>
        <taxon>Nematoda</taxon>
        <taxon>Chromadorea</taxon>
        <taxon>Rhabditida</taxon>
        <taxon>Rhabditina</taxon>
        <taxon>Rhabditomorpha</taxon>
        <taxon>Strongyloidea</taxon>
        <taxon>Ancylostomatidae</taxon>
        <taxon>Bunostominae</taxon>
        <taxon>Necator</taxon>
    </lineage>
</organism>
<evidence type="ECO:0000313" key="3">
    <source>
        <dbReference type="EMBL" id="KAK6737424.1"/>
    </source>
</evidence>